<feature type="chain" id="PRO_5025626170" evidence="1">
    <location>
        <begin position="17"/>
        <end position="232"/>
    </location>
</feature>
<dbReference type="AlphaFoldDB" id="A0A6A6IDZ6"/>
<dbReference type="EMBL" id="ML987195">
    <property type="protein sequence ID" value="KAF2248656.1"/>
    <property type="molecule type" value="Genomic_DNA"/>
</dbReference>
<sequence>MLLANATAPYLWLVFARLTNPTITDFQFNTWYNTQLLPSFMANHNASLAVRYKYIPFANSTRTPTWPYVAVYKTHEELNATAASATAHIFDLHHSGTTNGKRDIGPDDVAIELSAWTPVQTFESLREGRGDVPEGRPRVACIVRLEPAAGADGERNVEEWYRYQHLDMLSMLSNYRRSTRYRSVDGSAPRWLAIHEMDSTHMDPYVGEVLMGTELAHRVMDTVQIFDAANWI</sequence>
<dbReference type="RefSeq" id="XP_033683660.1">
    <property type="nucleotide sequence ID" value="XM_033834902.1"/>
</dbReference>
<feature type="signal peptide" evidence="1">
    <location>
        <begin position="1"/>
        <end position="16"/>
    </location>
</feature>
<reference evidence="2" key="1">
    <citation type="journal article" date="2020" name="Stud. Mycol.">
        <title>101 Dothideomycetes genomes: a test case for predicting lifestyles and emergence of pathogens.</title>
        <authorList>
            <person name="Haridas S."/>
            <person name="Albert R."/>
            <person name="Binder M."/>
            <person name="Bloem J."/>
            <person name="Labutti K."/>
            <person name="Salamov A."/>
            <person name="Andreopoulos B."/>
            <person name="Baker S."/>
            <person name="Barry K."/>
            <person name="Bills G."/>
            <person name="Bluhm B."/>
            <person name="Cannon C."/>
            <person name="Castanera R."/>
            <person name="Culley D."/>
            <person name="Daum C."/>
            <person name="Ezra D."/>
            <person name="Gonzalez J."/>
            <person name="Henrissat B."/>
            <person name="Kuo A."/>
            <person name="Liang C."/>
            <person name="Lipzen A."/>
            <person name="Lutzoni F."/>
            <person name="Magnuson J."/>
            <person name="Mondo S."/>
            <person name="Nolan M."/>
            <person name="Ohm R."/>
            <person name="Pangilinan J."/>
            <person name="Park H.-J."/>
            <person name="Ramirez L."/>
            <person name="Alfaro M."/>
            <person name="Sun H."/>
            <person name="Tritt A."/>
            <person name="Yoshinaga Y."/>
            <person name="Zwiers L.-H."/>
            <person name="Turgeon B."/>
            <person name="Goodwin S."/>
            <person name="Spatafora J."/>
            <person name="Crous P."/>
            <person name="Grigoriev I."/>
        </authorList>
    </citation>
    <scope>NUCLEOTIDE SEQUENCE</scope>
    <source>
        <strain evidence="2">CBS 122368</strain>
    </source>
</reference>
<name>A0A6A6IDZ6_9PLEO</name>
<evidence type="ECO:0000256" key="1">
    <source>
        <dbReference type="SAM" id="SignalP"/>
    </source>
</evidence>
<evidence type="ECO:0000313" key="3">
    <source>
        <dbReference type="Proteomes" id="UP000800094"/>
    </source>
</evidence>
<organism evidence="2 3">
    <name type="scientific">Trematosphaeria pertusa</name>
    <dbReference type="NCBI Taxonomy" id="390896"/>
    <lineage>
        <taxon>Eukaryota</taxon>
        <taxon>Fungi</taxon>
        <taxon>Dikarya</taxon>
        <taxon>Ascomycota</taxon>
        <taxon>Pezizomycotina</taxon>
        <taxon>Dothideomycetes</taxon>
        <taxon>Pleosporomycetidae</taxon>
        <taxon>Pleosporales</taxon>
        <taxon>Massarineae</taxon>
        <taxon>Trematosphaeriaceae</taxon>
        <taxon>Trematosphaeria</taxon>
    </lineage>
</organism>
<dbReference type="Proteomes" id="UP000800094">
    <property type="component" value="Unassembled WGS sequence"/>
</dbReference>
<evidence type="ECO:0000313" key="2">
    <source>
        <dbReference type="EMBL" id="KAF2248656.1"/>
    </source>
</evidence>
<dbReference type="OrthoDB" id="2851338at2759"/>
<keyword evidence="3" id="KW-1185">Reference proteome</keyword>
<accession>A0A6A6IDZ6</accession>
<keyword evidence="1" id="KW-0732">Signal</keyword>
<proteinExistence type="predicted"/>
<dbReference type="GeneID" id="54588232"/>
<gene>
    <name evidence="2" type="ORF">BU26DRAFT_594408</name>
</gene>
<protein>
    <submittedName>
        <fullName evidence="2">Uncharacterized protein</fullName>
    </submittedName>
</protein>